<evidence type="ECO:0000259" key="1">
    <source>
        <dbReference type="PROSITE" id="PS50995"/>
    </source>
</evidence>
<evidence type="ECO:0000313" key="3">
    <source>
        <dbReference type="Proteomes" id="UP000568380"/>
    </source>
</evidence>
<protein>
    <submittedName>
        <fullName evidence="2">DNA-binding MarR family transcriptional regulator</fullName>
    </submittedName>
</protein>
<dbReference type="SMART" id="SM00347">
    <property type="entry name" value="HTH_MARR"/>
    <property type="match status" value="1"/>
</dbReference>
<dbReference type="PRINTS" id="PR00598">
    <property type="entry name" value="HTHMARR"/>
</dbReference>
<dbReference type="SUPFAM" id="SSF46785">
    <property type="entry name" value="Winged helix' DNA-binding domain"/>
    <property type="match status" value="1"/>
</dbReference>
<dbReference type="AlphaFoldDB" id="A0A7W8AEE1"/>
<name>A0A7W8AEE1_9ACTN</name>
<dbReference type="PROSITE" id="PS50995">
    <property type="entry name" value="HTH_MARR_2"/>
    <property type="match status" value="1"/>
</dbReference>
<dbReference type="InterPro" id="IPR000835">
    <property type="entry name" value="HTH_MarR-typ"/>
</dbReference>
<dbReference type="EMBL" id="JACHIN010000024">
    <property type="protein sequence ID" value="MBB5084600.1"/>
    <property type="molecule type" value="Genomic_DNA"/>
</dbReference>
<proteinExistence type="predicted"/>
<dbReference type="InterPro" id="IPR039422">
    <property type="entry name" value="MarR/SlyA-like"/>
</dbReference>
<sequence>MKDATELLELVHRISHRFRRGYRTGLEPLGLSPSQARALKVLMEAGQPLRMVQLAEALRIAPRSVTPVVDALEEAGLLRREVDPANRRSTLVVLTEEGRGAFVRVQLVRAEVAADLFAPLSAEQRETLRDLLTLVDEP</sequence>
<dbReference type="Gene3D" id="1.10.10.10">
    <property type="entry name" value="Winged helix-like DNA-binding domain superfamily/Winged helix DNA-binding domain"/>
    <property type="match status" value="1"/>
</dbReference>
<comment type="caution">
    <text evidence="2">The sequence shown here is derived from an EMBL/GenBank/DDBJ whole genome shotgun (WGS) entry which is preliminary data.</text>
</comment>
<organism evidence="2 3">
    <name type="scientific">Nonomuraea endophytica</name>
    <dbReference type="NCBI Taxonomy" id="714136"/>
    <lineage>
        <taxon>Bacteria</taxon>
        <taxon>Bacillati</taxon>
        <taxon>Actinomycetota</taxon>
        <taxon>Actinomycetes</taxon>
        <taxon>Streptosporangiales</taxon>
        <taxon>Streptosporangiaceae</taxon>
        <taxon>Nonomuraea</taxon>
    </lineage>
</organism>
<evidence type="ECO:0000313" key="2">
    <source>
        <dbReference type="EMBL" id="MBB5084600.1"/>
    </source>
</evidence>
<feature type="domain" description="HTH marR-type" evidence="1">
    <location>
        <begin position="4"/>
        <end position="137"/>
    </location>
</feature>
<dbReference type="InterPro" id="IPR036390">
    <property type="entry name" value="WH_DNA-bd_sf"/>
</dbReference>
<dbReference type="GO" id="GO:0003677">
    <property type="term" value="F:DNA binding"/>
    <property type="evidence" value="ECO:0007669"/>
    <property type="project" value="UniProtKB-KW"/>
</dbReference>
<gene>
    <name evidence="2" type="ORF">HNR40_010109</name>
</gene>
<keyword evidence="3" id="KW-1185">Reference proteome</keyword>
<keyword evidence="2" id="KW-0238">DNA-binding</keyword>
<dbReference type="GO" id="GO:0006950">
    <property type="term" value="P:response to stress"/>
    <property type="evidence" value="ECO:0007669"/>
    <property type="project" value="TreeGrafter"/>
</dbReference>
<dbReference type="PANTHER" id="PTHR33164">
    <property type="entry name" value="TRANSCRIPTIONAL REGULATOR, MARR FAMILY"/>
    <property type="match status" value="1"/>
</dbReference>
<dbReference type="Pfam" id="PF01047">
    <property type="entry name" value="MarR"/>
    <property type="match status" value="1"/>
</dbReference>
<reference evidence="2 3" key="1">
    <citation type="submission" date="2020-08" db="EMBL/GenBank/DDBJ databases">
        <title>Genomic Encyclopedia of Type Strains, Phase IV (KMG-IV): sequencing the most valuable type-strain genomes for metagenomic binning, comparative biology and taxonomic classification.</title>
        <authorList>
            <person name="Goeker M."/>
        </authorList>
    </citation>
    <scope>NUCLEOTIDE SEQUENCE [LARGE SCALE GENOMIC DNA]</scope>
    <source>
        <strain evidence="2 3">DSM 45385</strain>
    </source>
</reference>
<dbReference type="RefSeq" id="WP_184974820.1">
    <property type="nucleotide sequence ID" value="NZ_JACHIN010000024.1"/>
</dbReference>
<dbReference type="PANTHER" id="PTHR33164:SF103">
    <property type="entry name" value="REGULATORY PROTEIN MARR"/>
    <property type="match status" value="1"/>
</dbReference>
<accession>A0A7W8AEE1</accession>
<dbReference type="GO" id="GO:0003700">
    <property type="term" value="F:DNA-binding transcription factor activity"/>
    <property type="evidence" value="ECO:0007669"/>
    <property type="project" value="InterPro"/>
</dbReference>
<dbReference type="InterPro" id="IPR036388">
    <property type="entry name" value="WH-like_DNA-bd_sf"/>
</dbReference>
<dbReference type="Proteomes" id="UP000568380">
    <property type="component" value="Unassembled WGS sequence"/>
</dbReference>